<dbReference type="InterPro" id="IPR036020">
    <property type="entry name" value="WW_dom_sf"/>
</dbReference>
<dbReference type="Proteomes" id="UP001642484">
    <property type="component" value="Unassembled WGS sequence"/>
</dbReference>
<sequence>MTQYHGTWSQLSPGELENVKLWTSDERSQYLQNQGIVSAKQDPSISRFLSDVLVDSGLPAPWMFRRDDEGNAFFWNQTSNETSWVHPLDLTLREVSCVFQTCLQLSPELRNNCINSLQESWEASITKMLSGWERAEDESGNVYYHNESREDSIWEHPSQVFLPMQQMKEQALNRMRDLAYLEHVGATPRKQGSKEVYEALKICKLKLADQISILSPQEAASTDSAVEAVDTEACQTQVEMLPEKQSTVAPEVPLPDPDPMRATTPRTATSATRTSTGEHRNPSSRERNGTAAKSVLRIASDTLQARRALPLPTSDPKLSKRPVLRSASESQINLGSTAARTVKRSLTEEKAWWWLDVPQRWFSVSPQAGHHSAFLVLNAHAHNQQRS</sequence>
<name>A0ABP0RP65_9DINO</name>
<dbReference type="Gene3D" id="2.20.70.10">
    <property type="match status" value="2"/>
</dbReference>
<dbReference type="SMART" id="SM00456">
    <property type="entry name" value="WW"/>
    <property type="match status" value="2"/>
</dbReference>
<reference evidence="3 4" key="1">
    <citation type="submission" date="2024-02" db="EMBL/GenBank/DDBJ databases">
        <authorList>
            <person name="Chen Y."/>
            <person name="Shah S."/>
            <person name="Dougan E. K."/>
            <person name="Thang M."/>
            <person name="Chan C."/>
        </authorList>
    </citation>
    <scope>NUCLEOTIDE SEQUENCE [LARGE SCALE GENOMIC DNA]</scope>
</reference>
<feature type="domain" description="WW" evidence="2">
    <location>
        <begin position="56"/>
        <end position="89"/>
    </location>
</feature>
<dbReference type="EMBL" id="CAXAMN010026151">
    <property type="protein sequence ID" value="CAK9100976.1"/>
    <property type="molecule type" value="Genomic_DNA"/>
</dbReference>
<feature type="compositionally biased region" description="Basic and acidic residues" evidence="1">
    <location>
        <begin position="276"/>
        <end position="288"/>
    </location>
</feature>
<dbReference type="PROSITE" id="PS01159">
    <property type="entry name" value="WW_DOMAIN_1"/>
    <property type="match status" value="1"/>
</dbReference>
<feature type="domain" description="WW" evidence="2">
    <location>
        <begin position="126"/>
        <end position="159"/>
    </location>
</feature>
<dbReference type="SUPFAM" id="SSF51045">
    <property type="entry name" value="WW domain"/>
    <property type="match status" value="2"/>
</dbReference>
<proteinExistence type="predicted"/>
<keyword evidence="4" id="KW-1185">Reference proteome</keyword>
<organism evidence="3 4">
    <name type="scientific">Durusdinium trenchii</name>
    <dbReference type="NCBI Taxonomy" id="1381693"/>
    <lineage>
        <taxon>Eukaryota</taxon>
        <taxon>Sar</taxon>
        <taxon>Alveolata</taxon>
        <taxon>Dinophyceae</taxon>
        <taxon>Suessiales</taxon>
        <taxon>Symbiodiniaceae</taxon>
        <taxon>Durusdinium</taxon>
    </lineage>
</organism>
<comment type="caution">
    <text evidence="3">The sequence shown here is derived from an EMBL/GenBank/DDBJ whole genome shotgun (WGS) entry which is preliminary data.</text>
</comment>
<dbReference type="PROSITE" id="PS50020">
    <property type="entry name" value="WW_DOMAIN_2"/>
    <property type="match status" value="2"/>
</dbReference>
<evidence type="ECO:0000313" key="4">
    <source>
        <dbReference type="Proteomes" id="UP001642484"/>
    </source>
</evidence>
<feature type="compositionally biased region" description="Low complexity" evidence="1">
    <location>
        <begin position="261"/>
        <end position="275"/>
    </location>
</feature>
<feature type="region of interest" description="Disordered" evidence="1">
    <location>
        <begin position="243"/>
        <end position="291"/>
    </location>
</feature>
<protein>
    <recommendedName>
        <fullName evidence="2">WW domain-containing protein</fullName>
    </recommendedName>
</protein>
<evidence type="ECO:0000313" key="3">
    <source>
        <dbReference type="EMBL" id="CAK9100976.1"/>
    </source>
</evidence>
<dbReference type="Pfam" id="PF00397">
    <property type="entry name" value="WW"/>
    <property type="match status" value="1"/>
</dbReference>
<evidence type="ECO:0000259" key="2">
    <source>
        <dbReference type="PROSITE" id="PS50020"/>
    </source>
</evidence>
<gene>
    <name evidence="3" type="ORF">CCMP2556_LOCUS47641</name>
</gene>
<evidence type="ECO:0000256" key="1">
    <source>
        <dbReference type="SAM" id="MobiDB-lite"/>
    </source>
</evidence>
<dbReference type="InterPro" id="IPR001202">
    <property type="entry name" value="WW_dom"/>
</dbReference>
<accession>A0ABP0RP65</accession>
<feature type="region of interest" description="Disordered" evidence="1">
    <location>
        <begin position="306"/>
        <end position="326"/>
    </location>
</feature>
<dbReference type="CDD" id="cd00201">
    <property type="entry name" value="WW"/>
    <property type="match status" value="2"/>
</dbReference>